<dbReference type="EMBL" id="PVZG01000017">
    <property type="protein sequence ID" value="PRY22331.1"/>
    <property type="molecule type" value="Genomic_DNA"/>
</dbReference>
<dbReference type="PROSITE" id="PS50043">
    <property type="entry name" value="HTH_LUXR_2"/>
    <property type="match status" value="1"/>
</dbReference>
<dbReference type="OrthoDB" id="4266042at2"/>
<accession>A0A2T0RMG9</accession>
<organism evidence="2 3">
    <name type="scientific">Pseudosporangium ferrugineum</name>
    <dbReference type="NCBI Taxonomy" id="439699"/>
    <lineage>
        <taxon>Bacteria</taxon>
        <taxon>Bacillati</taxon>
        <taxon>Actinomycetota</taxon>
        <taxon>Actinomycetes</taxon>
        <taxon>Micromonosporales</taxon>
        <taxon>Micromonosporaceae</taxon>
        <taxon>Pseudosporangium</taxon>
    </lineage>
</organism>
<sequence length="370" mass="39812">MRIDGVTSTPVPLGAAVPSLVRWGLTSDADLVFRTLVTFGPRTERTLAVELGLPGRRTAEALAELRESGAAVSTDDSRTTTRIWTARRPAAVVTMLRSRRLRLVDAPTRAQAHHGVVRALKTAGVAASLPVGTLPGLPGTFADDLRYLPSRELTRVRVAEVLGGPIREVLTMSNEQVIDAASARAGAPLDMDMHQRGVHMRLLAMPPADGDPLDISGHLINGTTFQRRESPAVPLKLILVDRRLALFPADPQDLERGYVEAGGAVARALTSLFDRHWTDAATAPQPSVAPIVLSDRERSLITLLAAGHTDHTAAQRLRISARSVTGIMRHLMDRLGVENRFQLGLALGSLRVVAPPSLTSDPSHDHDPES</sequence>
<dbReference type="InterPro" id="IPR036388">
    <property type="entry name" value="WH-like_DNA-bd_sf"/>
</dbReference>
<evidence type="ECO:0000259" key="1">
    <source>
        <dbReference type="PROSITE" id="PS50043"/>
    </source>
</evidence>
<dbReference type="GO" id="GO:0006355">
    <property type="term" value="P:regulation of DNA-templated transcription"/>
    <property type="evidence" value="ECO:0007669"/>
    <property type="project" value="InterPro"/>
</dbReference>
<dbReference type="InterPro" id="IPR016032">
    <property type="entry name" value="Sig_transdc_resp-reg_C-effctor"/>
</dbReference>
<dbReference type="Proteomes" id="UP000239209">
    <property type="component" value="Unassembled WGS sequence"/>
</dbReference>
<keyword evidence="3" id="KW-1185">Reference proteome</keyword>
<dbReference type="AlphaFoldDB" id="A0A2T0RMG9"/>
<dbReference type="SMART" id="SM00421">
    <property type="entry name" value="HTH_LUXR"/>
    <property type="match status" value="1"/>
</dbReference>
<evidence type="ECO:0000313" key="2">
    <source>
        <dbReference type="EMBL" id="PRY22331.1"/>
    </source>
</evidence>
<dbReference type="GO" id="GO:0003677">
    <property type="term" value="F:DNA binding"/>
    <property type="evidence" value="ECO:0007669"/>
    <property type="project" value="InterPro"/>
</dbReference>
<dbReference type="Gene3D" id="1.10.10.10">
    <property type="entry name" value="Winged helix-like DNA-binding domain superfamily/Winged helix DNA-binding domain"/>
    <property type="match status" value="1"/>
</dbReference>
<evidence type="ECO:0000313" key="3">
    <source>
        <dbReference type="Proteomes" id="UP000239209"/>
    </source>
</evidence>
<comment type="caution">
    <text evidence="2">The sequence shown here is derived from an EMBL/GenBank/DDBJ whole genome shotgun (WGS) entry which is preliminary data.</text>
</comment>
<dbReference type="CDD" id="cd06170">
    <property type="entry name" value="LuxR_C_like"/>
    <property type="match status" value="1"/>
</dbReference>
<dbReference type="InterPro" id="IPR000792">
    <property type="entry name" value="Tscrpt_reg_LuxR_C"/>
</dbReference>
<protein>
    <submittedName>
        <fullName evidence="2">Regulatory LuxR family protein</fullName>
    </submittedName>
</protein>
<name>A0A2T0RMG9_9ACTN</name>
<feature type="domain" description="HTH luxR-type" evidence="1">
    <location>
        <begin position="286"/>
        <end position="351"/>
    </location>
</feature>
<gene>
    <name evidence="2" type="ORF">CLV70_11734</name>
</gene>
<dbReference type="SUPFAM" id="SSF46894">
    <property type="entry name" value="C-terminal effector domain of the bipartite response regulators"/>
    <property type="match status" value="1"/>
</dbReference>
<proteinExistence type="predicted"/>
<dbReference type="Pfam" id="PF00196">
    <property type="entry name" value="GerE"/>
    <property type="match status" value="1"/>
</dbReference>
<reference evidence="2 3" key="1">
    <citation type="submission" date="2018-03" db="EMBL/GenBank/DDBJ databases">
        <title>Genomic Encyclopedia of Archaeal and Bacterial Type Strains, Phase II (KMG-II): from individual species to whole genera.</title>
        <authorList>
            <person name="Goeker M."/>
        </authorList>
    </citation>
    <scope>NUCLEOTIDE SEQUENCE [LARGE SCALE GENOMIC DNA]</scope>
    <source>
        <strain evidence="2 3">DSM 45348</strain>
    </source>
</reference>